<proteinExistence type="inferred from homology"/>
<dbReference type="PROSITE" id="PS51133">
    <property type="entry name" value="ZF_TFIIS_2"/>
    <property type="match status" value="1"/>
</dbReference>
<evidence type="ECO:0000256" key="8">
    <source>
        <dbReference type="ARBA" id="ARBA00023136"/>
    </source>
</evidence>
<dbReference type="InterPro" id="IPR001222">
    <property type="entry name" value="Znf_TFIIS"/>
</dbReference>
<keyword evidence="5 9" id="KW-0863">Zinc-finger</keyword>
<keyword evidence="3 11" id="KW-0812">Transmembrane</keyword>
<comment type="similarity">
    <text evidence="10">Belongs to the archaeal rpoM/eukaryotic RPA12/RPB9/RPC11 RNA polymerase family.</text>
</comment>
<comment type="caution">
    <text evidence="13">The sequence shown here is derived from an EMBL/GenBank/DDBJ whole genome shotgun (WGS) entry which is preliminary data.</text>
</comment>
<organism evidence="13 14">
    <name type="scientific">Dentipellis fragilis</name>
    <dbReference type="NCBI Taxonomy" id="205917"/>
    <lineage>
        <taxon>Eukaryota</taxon>
        <taxon>Fungi</taxon>
        <taxon>Dikarya</taxon>
        <taxon>Basidiomycota</taxon>
        <taxon>Agaricomycotina</taxon>
        <taxon>Agaricomycetes</taxon>
        <taxon>Russulales</taxon>
        <taxon>Hericiaceae</taxon>
        <taxon>Dentipellis</taxon>
    </lineage>
</organism>
<name>A0A4Y9Y2X7_9AGAM</name>
<dbReference type="OrthoDB" id="10009287at2759"/>
<dbReference type="AlphaFoldDB" id="A0A4Y9Y2X7"/>
<comment type="similarity">
    <text evidence="2">Belongs to the DP1 family.</text>
</comment>
<dbReference type="PANTHER" id="PTHR12300:SF161">
    <property type="entry name" value="RECEPTOR EXPRESSION-ENHANCING PROTEIN"/>
    <property type="match status" value="1"/>
</dbReference>
<evidence type="ECO:0000256" key="1">
    <source>
        <dbReference type="ARBA" id="ARBA00004141"/>
    </source>
</evidence>
<accession>A0A4Y9Y2X7</accession>
<dbReference type="SMART" id="SM00661">
    <property type="entry name" value="RPOL9"/>
    <property type="match status" value="1"/>
</dbReference>
<evidence type="ECO:0000256" key="3">
    <source>
        <dbReference type="ARBA" id="ARBA00022692"/>
    </source>
</evidence>
<feature type="transmembrane region" description="Helical" evidence="11">
    <location>
        <begin position="180"/>
        <end position="210"/>
    </location>
</feature>
<dbReference type="Gene3D" id="2.20.25.10">
    <property type="match status" value="1"/>
</dbReference>
<protein>
    <recommendedName>
        <fullName evidence="12">TFIIS-type domain-containing protein</fullName>
    </recommendedName>
</protein>
<dbReference type="Pfam" id="PF02150">
    <property type="entry name" value="Zn_ribbon_RPB9"/>
    <property type="match status" value="1"/>
</dbReference>
<keyword evidence="8 11" id="KW-0472">Membrane</keyword>
<evidence type="ECO:0000256" key="2">
    <source>
        <dbReference type="ARBA" id="ARBA00008573"/>
    </source>
</evidence>
<dbReference type="GO" id="GO:0016020">
    <property type="term" value="C:membrane"/>
    <property type="evidence" value="ECO:0007669"/>
    <property type="project" value="UniProtKB-SubCell"/>
</dbReference>
<feature type="domain" description="TFIIS-type" evidence="12">
    <location>
        <begin position="83"/>
        <end position="114"/>
    </location>
</feature>
<dbReference type="InterPro" id="IPR004345">
    <property type="entry name" value="TB2_DP1_HVA22"/>
</dbReference>
<evidence type="ECO:0000256" key="11">
    <source>
        <dbReference type="SAM" id="Phobius"/>
    </source>
</evidence>
<dbReference type="PANTHER" id="PTHR12300">
    <property type="entry name" value="HVA22-LIKE PROTEINS"/>
    <property type="match status" value="1"/>
</dbReference>
<dbReference type="GO" id="GO:0006351">
    <property type="term" value="P:DNA-templated transcription"/>
    <property type="evidence" value="ECO:0007669"/>
    <property type="project" value="InterPro"/>
</dbReference>
<sequence length="322" mass="36355">MPALAQKIGSLLFCPDCGTLLDFPREGEVSVKCEQCGHEEPASSYENIEITTRSHPDAFPSALRQKRKTQTKIHEGSEGLLKVSEKCEKCGHMEAYSKEIQMRSADEGSTILYTVSVTILDGLLITDTRMSSAQQKVQQHPVFQQAQTKASYYIQQLDKELSKYPFLVNIEQRTQVPKTYAFIGTVSLVTLFHFINALAAPVSNLVGWALPAYLSFKALETPGHQDDVQWLTYWVVFGFFNFLEGFALRVVLYYFPWYFAFKTAFILWLQLPAFRGAQTTYYNLLKPLLTNVSQQTRSATSHNDTTVTAEGLRDRVATATSE</sequence>
<keyword evidence="10" id="KW-0240">DNA-directed RNA polymerase</keyword>
<evidence type="ECO:0000256" key="6">
    <source>
        <dbReference type="ARBA" id="ARBA00022833"/>
    </source>
</evidence>
<dbReference type="EMBL" id="SEOQ01000795">
    <property type="protein sequence ID" value="TFY56834.1"/>
    <property type="molecule type" value="Genomic_DNA"/>
</dbReference>
<gene>
    <name evidence="13" type="ORF">EVG20_g8775</name>
</gene>
<evidence type="ECO:0000256" key="7">
    <source>
        <dbReference type="ARBA" id="ARBA00022989"/>
    </source>
</evidence>
<dbReference type="SMART" id="SM00440">
    <property type="entry name" value="ZnF_C2C2"/>
    <property type="match status" value="1"/>
</dbReference>
<dbReference type="SUPFAM" id="SSF57783">
    <property type="entry name" value="Zinc beta-ribbon"/>
    <property type="match status" value="1"/>
</dbReference>
<dbReference type="Pfam" id="PF01096">
    <property type="entry name" value="Zn_ribbon_TFIIS"/>
    <property type="match status" value="1"/>
</dbReference>
<keyword evidence="10" id="KW-0804">Transcription</keyword>
<dbReference type="GO" id="GO:0003676">
    <property type="term" value="F:nucleic acid binding"/>
    <property type="evidence" value="ECO:0007669"/>
    <property type="project" value="InterPro"/>
</dbReference>
<dbReference type="GO" id="GO:0055029">
    <property type="term" value="C:nuclear DNA-directed RNA polymerase complex"/>
    <property type="evidence" value="ECO:0007669"/>
    <property type="project" value="UniProtKB-ARBA"/>
</dbReference>
<keyword evidence="4 10" id="KW-0479">Metal-binding</keyword>
<evidence type="ECO:0000256" key="4">
    <source>
        <dbReference type="ARBA" id="ARBA00022723"/>
    </source>
</evidence>
<evidence type="ECO:0000256" key="5">
    <source>
        <dbReference type="ARBA" id="ARBA00022771"/>
    </source>
</evidence>
<keyword evidence="14" id="KW-1185">Reference proteome</keyword>
<feature type="transmembrane region" description="Helical" evidence="11">
    <location>
        <begin position="230"/>
        <end position="255"/>
    </location>
</feature>
<dbReference type="Pfam" id="PF03134">
    <property type="entry name" value="TB2_DP1_HVA22"/>
    <property type="match status" value="1"/>
</dbReference>
<keyword evidence="7 11" id="KW-1133">Transmembrane helix</keyword>
<evidence type="ECO:0000256" key="10">
    <source>
        <dbReference type="RuleBase" id="RU003474"/>
    </source>
</evidence>
<reference evidence="13 14" key="1">
    <citation type="submission" date="2019-02" db="EMBL/GenBank/DDBJ databases">
        <title>Genome sequencing of the rare red list fungi Dentipellis fragilis.</title>
        <authorList>
            <person name="Buettner E."/>
            <person name="Kellner H."/>
        </authorList>
    </citation>
    <scope>NUCLEOTIDE SEQUENCE [LARGE SCALE GENOMIC DNA]</scope>
    <source>
        <strain evidence="13 14">DSM 105465</strain>
    </source>
</reference>
<evidence type="ECO:0000313" key="13">
    <source>
        <dbReference type="EMBL" id="TFY56834.1"/>
    </source>
</evidence>
<dbReference type="STRING" id="205917.A0A4Y9Y2X7"/>
<evidence type="ECO:0000259" key="12">
    <source>
        <dbReference type="PROSITE" id="PS51133"/>
    </source>
</evidence>
<keyword evidence="6" id="KW-0862">Zinc</keyword>
<dbReference type="GO" id="GO:0008270">
    <property type="term" value="F:zinc ion binding"/>
    <property type="evidence" value="ECO:0007669"/>
    <property type="project" value="UniProtKB-KW"/>
</dbReference>
<dbReference type="Proteomes" id="UP000298327">
    <property type="component" value="Unassembled WGS sequence"/>
</dbReference>
<dbReference type="InterPro" id="IPR001529">
    <property type="entry name" value="Zn_ribbon_RPB9"/>
</dbReference>
<evidence type="ECO:0000313" key="14">
    <source>
        <dbReference type="Proteomes" id="UP000298327"/>
    </source>
</evidence>
<evidence type="ECO:0000256" key="9">
    <source>
        <dbReference type="PROSITE-ProRule" id="PRU00472"/>
    </source>
</evidence>
<comment type="subcellular location">
    <subcellularLocation>
        <location evidence="1">Membrane</location>
        <topology evidence="1">Multi-pass membrane protein</topology>
    </subcellularLocation>
</comment>